<feature type="transmembrane region" description="Helical" evidence="1">
    <location>
        <begin position="6"/>
        <end position="28"/>
    </location>
</feature>
<dbReference type="AlphaFoldDB" id="A0A812VD73"/>
<keyword evidence="1" id="KW-0812">Transmembrane</keyword>
<sequence length="82" mass="9116">MAFATWILLVLGATLVAMCMCMAMQPFIMPRRVAKRAPSAIDYEQIPGLQVSRPDEDRIPLGVVLQSQLRHYFKAFGSNSGC</sequence>
<organism evidence="2 3">
    <name type="scientific">Symbiodinium pilosum</name>
    <name type="common">Dinoflagellate</name>
    <dbReference type="NCBI Taxonomy" id="2952"/>
    <lineage>
        <taxon>Eukaryota</taxon>
        <taxon>Sar</taxon>
        <taxon>Alveolata</taxon>
        <taxon>Dinophyceae</taxon>
        <taxon>Suessiales</taxon>
        <taxon>Symbiodiniaceae</taxon>
        <taxon>Symbiodinium</taxon>
    </lineage>
</organism>
<evidence type="ECO:0000313" key="3">
    <source>
        <dbReference type="Proteomes" id="UP000649617"/>
    </source>
</evidence>
<keyword evidence="3" id="KW-1185">Reference proteome</keyword>
<keyword evidence="1" id="KW-0472">Membrane</keyword>
<keyword evidence="1" id="KW-1133">Transmembrane helix</keyword>
<evidence type="ECO:0000256" key="1">
    <source>
        <dbReference type="SAM" id="Phobius"/>
    </source>
</evidence>
<accession>A0A812VD73</accession>
<dbReference type="OrthoDB" id="10551715at2759"/>
<reference evidence="2" key="1">
    <citation type="submission" date="2021-02" db="EMBL/GenBank/DDBJ databases">
        <authorList>
            <person name="Dougan E. K."/>
            <person name="Rhodes N."/>
            <person name="Thang M."/>
            <person name="Chan C."/>
        </authorList>
    </citation>
    <scope>NUCLEOTIDE SEQUENCE</scope>
</reference>
<dbReference type="Proteomes" id="UP000649617">
    <property type="component" value="Unassembled WGS sequence"/>
</dbReference>
<gene>
    <name evidence="2" type="ORF">SPIL2461_LOCUS16133</name>
</gene>
<dbReference type="EMBL" id="CAJNIZ010041225">
    <property type="protein sequence ID" value="CAE7612373.1"/>
    <property type="molecule type" value="Genomic_DNA"/>
</dbReference>
<protein>
    <submittedName>
        <fullName evidence="2">Uncharacterized protein</fullName>
    </submittedName>
</protein>
<comment type="caution">
    <text evidence="2">The sequence shown here is derived from an EMBL/GenBank/DDBJ whole genome shotgun (WGS) entry which is preliminary data.</text>
</comment>
<proteinExistence type="predicted"/>
<evidence type="ECO:0000313" key="2">
    <source>
        <dbReference type="EMBL" id="CAE7612373.1"/>
    </source>
</evidence>
<name>A0A812VD73_SYMPI</name>